<evidence type="ECO:0000313" key="1">
    <source>
        <dbReference type="EMBL" id="KAF2249384.1"/>
    </source>
</evidence>
<sequence length="153" mass="17086">MPMSISWKARTTEECYILVIECATEPLLINRLNGDYQRAFQAGIRRCHLSLLYLCYPCAPAGGSEKVLQSSGQRMERNSRLPRSGWALRLGREKRTGLLNWTQHVRHAKQGYERVAKGCAYATRLWSGCATGEISAKSSEAFPNGAGEIVHGR</sequence>
<organism evidence="1 2">
    <name type="scientific">Trematosphaeria pertusa</name>
    <dbReference type="NCBI Taxonomy" id="390896"/>
    <lineage>
        <taxon>Eukaryota</taxon>
        <taxon>Fungi</taxon>
        <taxon>Dikarya</taxon>
        <taxon>Ascomycota</taxon>
        <taxon>Pezizomycotina</taxon>
        <taxon>Dothideomycetes</taxon>
        <taxon>Pleosporomycetidae</taxon>
        <taxon>Pleosporales</taxon>
        <taxon>Massarineae</taxon>
        <taxon>Trematosphaeriaceae</taxon>
        <taxon>Trematosphaeria</taxon>
    </lineage>
</organism>
<dbReference type="RefSeq" id="XP_033684388.1">
    <property type="nucleotide sequence ID" value="XM_033821999.1"/>
</dbReference>
<dbReference type="GeneID" id="54575329"/>
<proteinExistence type="predicted"/>
<dbReference type="EMBL" id="ML987195">
    <property type="protein sequence ID" value="KAF2249384.1"/>
    <property type="molecule type" value="Genomic_DNA"/>
</dbReference>
<protein>
    <submittedName>
        <fullName evidence="1">Uncharacterized protein</fullName>
    </submittedName>
</protein>
<name>A0A6A6IFN1_9PLEO</name>
<evidence type="ECO:0000313" key="2">
    <source>
        <dbReference type="Proteomes" id="UP000800094"/>
    </source>
</evidence>
<reference evidence="1" key="1">
    <citation type="journal article" date="2020" name="Stud. Mycol.">
        <title>101 Dothideomycetes genomes: a test case for predicting lifestyles and emergence of pathogens.</title>
        <authorList>
            <person name="Haridas S."/>
            <person name="Albert R."/>
            <person name="Binder M."/>
            <person name="Bloem J."/>
            <person name="Labutti K."/>
            <person name="Salamov A."/>
            <person name="Andreopoulos B."/>
            <person name="Baker S."/>
            <person name="Barry K."/>
            <person name="Bills G."/>
            <person name="Bluhm B."/>
            <person name="Cannon C."/>
            <person name="Castanera R."/>
            <person name="Culley D."/>
            <person name="Daum C."/>
            <person name="Ezra D."/>
            <person name="Gonzalez J."/>
            <person name="Henrissat B."/>
            <person name="Kuo A."/>
            <person name="Liang C."/>
            <person name="Lipzen A."/>
            <person name="Lutzoni F."/>
            <person name="Magnuson J."/>
            <person name="Mondo S."/>
            <person name="Nolan M."/>
            <person name="Ohm R."/>
            <person name="Pangilinan J."/>
            <person name="Park H.-J."/>
            <person name="Ramirez L."/>
            <person name="Alfaro M."/>
            <person name="Sun H."/>
            <person name="Tritt A."/>
            <person name="Yoshinaga Y."/>
            <person name="Zwiers L.-H."/>
            <person name="Turgeon B."/>
            <person name="Goodwin S."/>
            <person name="Spatafora J."/>
            <person name="Crous P."/>
            <person name="Grigoriev I."/>
        </authorList>
    </citation>
    <scope>NUCLEOTIDE SEQUENCE</scope>
    <source>
        <strain evidence="1">CBS 122368</strain>
    </source>
</reference>
<keyword evidence="2" id="KW-1185">Reference proteome</keyword>
<dbReference type="AlphaFoldDB" id="A0A6A6IFN1"/>
<gene>
    <name evidence="1" type="ORF">BU26DRAFT_317782</name>
</gene>
<accession>A0A6A6IFN1</accession>
<dbReference type="Proteomes" id="UP000800094">
    <property type="component" value="Unassembled WGS sequence"/>
</dbReference>